<evidence type="ECO:0000256" key="17">
    <source>
        <dbReference type="ARBA" id="ARBA00032510"/>
    </source>
</evidence>
<keyword evidence="11 22" id="KW-0547">Nucleotide-binding</keyword>
<reference evidence="25 26" key="1">
    <citation type="submission" date="2019-07" db="EMBL/GenBank/DDBJ databases">
        <title>Insights of Desulfuromonas acetexigens electromicrobiology.</title>
        <authorList>
            <person name="Katuri K."/>
            <person name="Sapireddy V."/>
            <person name="Shaw D.R."/>
            <person name="Saikaly P."/>
        </authorList>
    </citation>
    <scope>NUCLEOTIDE SEQUENCE [LARGE SCALE GENOMIC DNA]</scope>
    <source>
        <strain evidence="25 26">2873</strain>
    </source>
</reference>
<dbReference type="SUPFAM" id="SSF53244">
    <property type="entry name" value="MurD-like peptide ligases, peptide-binding domain"/>
    <property type="match status" value="1"/>
</dbReference>
<evidence type="ECO:0000256" key="6">
    <source>
        <dbReference type="ARBA" id="ARBA00013023"/>
    </source>
</evidence>
<dbReference type="GO" id="GO:0046872">
    <property type="term" value="F:metal ion binding"/>
    <property type="evidence" value="ECO:0007669"/>
    <property type="project" value="UniProtKB-KW"/>
</dbReference>
<evidence type="ECO:0000256" key="19">
    <source>
        <dbReference type="ARBA" id="ARBA00047808"/>
    </source>
</evidence>
<dbReference type="InterPro" id="IPR036565">
    <property type="entry name" value="Mur-like_cat_sf"/>
</dbReference>
<comment type="catalytic activity">
    <reaction evidence="19">
        <text>10-formyltetrahydrofolyl-(gamma-L-Glu)(n) + L-glutamate + ATP = 10-formyltetrahydrofolyl-(gamma-L-Glu)(n+1) + ADP + phosphate + H(+)</text>
        <dbReference type="Rhea" id="RHEA:51904"/>
        <dbReference type="Rhea" id="RHEA-COMP:13088"/>
        <dbReference type="Rhea" id="RHEA-COMP:14300"/>
        <dbReference type="ChEBI" id="CHEBI:15378"/>
        <dbReference type="ChEBI" id="CHEBI:29985"/>
        <dbReference type="ChEBI" id="CHEBI:30616"/>
        <dbReference type="ChEBI" id="CHEBI:43474"/>
        <dbReference type="ChEBI" id="CHEBI:134413"/>
        <dbReference type="ChEBI" id="CHEBI:456216"/>
        <dbReference type="EC" id="6.3.2.17"/>
    </reaction>
</comment>
<dbReference type="SUPFAM" id="SSF53623">
    <property type="entry name" value="MurD-like peptide ligases, catalytic domain"/>
    <property type="match status" value="1"/>
</dbReference>
<proteinExistence type="inferred from homology"/>
<dbReference type="GO" id="GO:0046654">
    <property type="term" value="P:tetrahydrofolate biosynthetic process"/>
    <property type="evidence" value="ECO:0007669"/>
    <property type="project" value="UniProtKB-UniPathway"/>
</dbReference>
<comment type="catalytic activity">
    <reaction evidence="20">
        <text>(6R)-5,10-methylenetetrahydrofolyl-(gamma-L-Glu)(n) + L-glutamate + ATP = (6R)-5,10-methylenetetrahydrofolyl-(gamma-L-Glu)(n+1) + ADP + phosphate + H(+)</text>
        <dbReference type="Rhea" id="RHEA:51912"/>
        <dbReference type="Rhea" id="RHEA-COMP:13257"/>
        <dbReference type="Rhea" id="RHEA-COMP:13258"/>
        <dbReference type="ChEBI" id="CHEBI:15378"/>
        <dbReference type="ChEBI" id="CHEBI:29985"/>
        <dbReference type="ChEBI" id="CHEBI:30616"/>
        <dbReference type="ChEBI" id="CHEBI:43474"/>
        <dbReference type="ChEBI" id="CHEBI:136572"/>
        <dbReference type="ChEBI" id="CHEBI:456216"/>
        <dbReference type="EC" id="6.3.2.17"/>
    </reaction>
</comment>
<comment type="catalytic activity">
    <reaction evidence="18">
        <text>(6S)-5,6,7,8-tetrahydrofolyl-(gamma-L-Glu)(n) + L-glutamate + ATP = (6S)-5,6,7,8-tetrahydrofolyl-(gamma-L-Glu)(n+1) + ADP + phosphate + H(+)</text>
        <dbReference type="Rhea" id="RHEA:10580"/>
        <dbReference type="Rhea" id="RHEA-COMP:14738"/>
        <dbReference type="Rhea" id="RHEA-COMP:14740"/>
        <dbReference type="ChEBI" id="CHEBI:15378"/>
        <dbReference type="ChEBI" id="CHEBI:29985"/>
        <dbReference type="ChEBI" id="CHEBI:30616"/>
        <dbReference type="ChEBI" id="CHEBI:43474"/>
        <dbReference type="ChEBI" id="CHEBI:141005"/>
        <dbReference type="ChEBI" id="CHEBI:456216"/>
        <dbReference type="EC" id="6.3.2.17"/>
    </reaction>
</comment>
<evidence type="ECO:0000256" key="8">
    <source>
        <dbReference type="ARBA" id="ARBA00019357"/>
    </source>
</evidence>
<dbReference type="GO" id="GO:0004326">
    <property type="term" value="F:tetrahydrofolylpolyglutamate synthase activity"/>
    <property type="evidence" value="ECO:0007669"/>
    <property type="project" value="UniProtKB-EC"/>
</dbReference>
<feature type="domain" description="Mur ligase central" evidence="24">
    <location>
        <begin position="44"/>
        <end position="209"/>
    </location>
</feature>
<dbReference type="InterPro" id="IPR001645">
    <property type="entry name" value="Folylpolyglutamate_synth"/>
</dbReference>
<gene>
    <name evidence="25" type="ORF">FL622_04245</name>
</gene>
<evidence type="ECO:0000256" key="9">
    <source>
        <dbReference type="ARBA" id="ARBA00022598"/>
    </source>
</evidence>
<dbReference type="NCBIfam" id="TIGR01499">
    <property type="entry name" value="folC"/>
    <property type="match status" value="1"/>
</dbReference>
<dbReference type="GO" id="GO:0005737">
    <property type="term" value="C:cytoplasm"/>
    <property type="evidence" value="ECO:0007669"/>
    <property type="project" value="TreeGrafter"/>
</dbReference>
<dbReference type="UniPathway" id="UPA00077">
    <property type="reaction ID" value="UER00157"/>
</dbReference>
<dbReference type="InterPro" id="IPR036615">
    <property type="entry name" value="Mur_ligase_C_dom_sf"/>
</dbReference>
<feature type="domain" description="Mur ligase C-terminal" evidence="23">
    <location>
        <begin position="287"/>
        <end position="405"/>
    </location>
</feature>
<protein>
    <recommendedName>
        <fullName evidence="8">Dihydrofolate synthase/folylpolyglutamate synthase</fullName>
        <ecNumber evidence="6">6.3.2.12</ecNumber>
        <ecNumber evidence="7">6.3.2.17</ecNumber>
    </recommendedName>
    <alternativeName>
        <fullName evidence="17">Folylpoly-gamma-glutamate synthetase-dihydrofolate synthetase</fullName>
    </alternativeName>
    <alternativeName>
        <fullName evidence="15">Folylpolyglutamate synthetase</fullName>
    </alternativeName>
    <alternativeName>
        <fullName evidence="16">Tetrahydrofolylpolyglutamate synthase</fullName>
    </alternativeName>
</protein>
<evidence type="ECO:0000259" key="23">
    <source>
        <dbReference type="Pfam" id="PF02875"/>
    </source>
</evidence>
<dbReference type="EC" id="6.3.2.17" evidence="7"/>
<evidence type="ECO:0000256" key="13">
    <source>
        <dbReference type="ARBA" id="ARBA00022842"/>
    </source>
</evidence>
<dbReference type="OrthoDB" id="9809356at2"/>
<evidence type="ECO:0000256" key="3">
    <source>
        <dbReference type="ARBA" id="ARBA00004799"/>
    </source>
</evidence>
<comment type="function">
    <text evidence="2">Functions in two distinct reactions of the de novo folate biosynthetic pathway. Catalyzes the addition of a glutamate residue to dihydropteroate (7,8-dihydropteroate or H2Pte) to form dihydrofolate (7,8-dihydrofolate monoglutamate or H2Pte-Glu). Also catalyzes successive additions of L-glutamate to tetrahydrofolate or 10-formyltetrahydrofolate or 5,10-methylenetetrahydrofolate, leading to folylpolyglutamate derivatives.</text>
</comment>
<evidence type="ECO:0000256" key="21">
    <source>
        <dbReference type="ARBA" id="ARBA00049161"/>
    </source>
</evidence>
<dbReference type="Proteomes" id="UP000317155">
    <property type="component" value="Unassembled WGS sequence"/>
</dbReference>
<dbReference type="Gene3D" id="3.90.190.20">
    <property type="entry name" value="Mur ligase, C-terminal domain"/>
    <property type="match status" value="1"/>
</dbReference>
<evidence type="ECO:0000256" key="18">
    <source>
        <dbReference type="ARBA" id="ARBA00047493"/>
    </source>
</evidence>
<evidence type="ECO:0000256" key="20">
    <source>
        <dbReference type="ARBA" id="ARBA00049035"/>
    </source>
</evidence>
<keyword evidence="9 22" id="KW-0436">Ligase</keyword>
<evidence type="ECO:0000256" key="7">
    <source>
        <dbReference type="ARBA" id="ARBA00013025"/>
    </source>
</evidence>
<dbReference type="AlphaFoldDB" id="A0A550JJC7"/>
<keyword evidence="13" id="KW-0460">Magnesium</keyword>
<comment type="similarity">
    <text evidence="5 22">Belongs to the folylpolyglutamate synthase family.</text>
</comment>
<evidence type="ECO:0000256" key="2">
    <source>
        <dbReference type="ARBA" id="ARBA00002714"/>
    </source>
</evidence>
<evidence type="ECO:0000256" key="4">
    <source>
        <dbReference type="ARBA" id="ARBA00005150"/>
    </source>
</evidence>
<dbReference type="GO" id="GO:0046656">
    <property type="term" value="P:folic acid biosynthetic process"/>
    <property type="evidence" value="ECO:0007669"/>
    <property type="project" value="UniProtKB-KW"/>
</dbReference>
<dbReference type="GO" id="GO:0008841">
    <property type="term" value="F:dihydrofolate synthase activity"/>
    <property type="evidence" value="ECO:0007669"/>
    <property type="project" value="UniProtKB-EC"/>
</dbReference>
<dbReference type="EMBL" id="VJVV01000002">
    <property type="protein sequence ID" value="TRO83302.1"/>
    <property type="molecule type" value="Genomic_DNA"/>
</dbReference>
<evidence type="ECO:0000256" key="14">
    <source>
        <dbReference type="ARBA" id="ARBA00022909"/>
    </source>
</evidence>
<keyword evidence="10" id="KW-0479">Metal-binding</keyword>
<evidence type="ECO:0000256" key="5">
    <source>
        <dbReference type="ARBA" id="ARBA00008276"/>
    </source>
</evidence>
<dbReference type="PANTHER" id="PTHR11136:SF0">
    <property type="entry name" value="DIHYDROFOLATE SYNTHETASE-RELATED"/>
    <property type="match status" value="1"/>
</dbReference>
<dbReference type="PANTHER" id="PTHR11136">
    <property type="entry name" value="FOLYLPOLYGLUTAMATE SYNTHASE-RELATED"/>
    <property type="match status" value="1"/>
</dbReference>
<evidence type="ECO:0000256" key="12">
    <source>
        <dbReference type="ARBA" id="ARBA00022840"/>
    </source>
</evidence>
<dbReference type="InterPro" id="IPR004101">
    <property type="entry name" value="Mur_ligase_C"/>
</dbReference>
<dbReference type="InterPro" id="IPR013221">
    <property type="entry name" value="Mur_ligase_cen"/>
</dbReference>
<comment type="pathway">
    <text evidence="4">Cofactor biosynthesis; tetrahydrofolylpolyglutamate biosynthesis.</text>
</comment>
<comment type="pathway">
    <text evidence="3">Cofactor biosynthesis; tetrahydrofolate biosynthesis; 7,8-dihydrofolate from 2-amino-4-hydroxy-6-hydroxymethyl-7,8-dihydropteridine diphosphate and 4-aminobenzoate: step 2/2.</text>
</comment>
<dbReference type="PIRSF" id="PIRSF001563">
    <property type="entry name" value="Folylpolyglu_synth"/>
    <property type="match status" value="1"/>
</dbReference>
<evidence type="ECO:0000313" key="25">
    <source>
        <dbReference type="EMBL" id="TRO83302.1"/>
    </source>
</evidence>
<evidence type="ECO:0000256" key="11">
    <source>
        <dbReference type="ARBA" id="ARBA00022741"/>
    </source>
</evidence>
<evidence type="ECO:0000259" key="24">
    <source>
        <dbReference type="Pfam" id="PF08245"/>
    </source>
</evidence>
<keyword evidence="26" id="KW-1185">Reference proteome</keyword>
<evidence type="ECO:0000256" key="15">
    <source>
        <dbReference type="ARBA" id="ARBA00030048"/>
    </source>
</evidence>
<dbReference type="GO" id="GO:0005524">
    <property type="term" value="F:ATP binding"/>
    <property type="evidence" value="ECO:0007669"/>
    <property type="project" value="UniProtKB-KW"/>
</dbReference>
<dbReference type="Pfam" id="PF08245">
    <property type="entry name" value="Mur_ligase_M"/>
    <property type="match status" value="1"/>
</dbReference>
<sequence>MAYRESLDYLYGLQKFGIKLGLENIRTLLDRLGHPECAYGVIHVAGSNGKGSVCAYLDRILREAGLRVGLYTSPHLHSFTERIRVNGVPIEEKQVADYTEELRRVAGNLPSTFFEFTTAMALLHFQRERVDFAVLETGMGGRLDATNAVDSPQVTVITSICRDHAGHLGDDLATIAGEKGGIIKSGVPLVLGRQAPEAERVLRDLAREKQAPVRDVGSVLGPEGDDDPLAWHGCHWVLEGLRPGLLGDHQRENLTLALGAAEILAEQGVPLTPTVARAGIAKTRWPGRLEWWGGQRRILLDGAHNEGGAAVLADYLRHLSPRTVRWVVGLKGDKEASAILSPLLPWVTELYCTSPPVEEAVPPEALARLGRDAGRPARVFSCCAEALAAALKEQRPGEIVLVAGSLFLVAAAREYLAGDSPMADPLL</sequence>
<organism evidence="25 26">
    <name type="scientific">Trichloromonas acetexigens</name>
    <dbReference type="NCBI Taxonomy" id="38815"/>
    <lineage>
        <taxon>Bacteria</taxon>
        <taxon>Pseudomonadati</taxon>
        <taxon>Thermodesulfobacteriota</taxon>
        <taxon>Desulfuromonadia</taxon>
        <taxon>Desulfuromonadales</taxon>
        <taxon>Trichloromonadaceae</taxon>
        <taxon>Trichloromonas</taxon>
    </lineage>
</organism>
<evidence type="ECO:0000256" key="16">
    <source>
        <dbReference type="ARBA" id="ARBA00030592"/>
    </source>
</evidence>
<evidence type="ECO:0000256" key="10">
    <source>
        <dbReference type="ARBA" id="ARBA00022723"/>
    </source>
</evidence>
<evidence type="ECO:0000256" key="1">
    <source>
        <dbReference type="ARBA" id="ARBA00001946"/>
    </source>
</evidence>
<dbReference type="Gene3D" id="3.40.1190.10">
    <property type="entry name" value="Mur-like, catalytic domain"/>
    <property type="match status" value="1"/>
</dbReference>
<evidence type="ECO:0000313" key="26">
    <source>
        <dbReference type="Proteomes" id="UP000317155"/>
    </source>
</evidence>
<keyword evidence="14" id="KW-0289">Folate biosynthesis</keyword>
<dbReference type="FunFam" id="3.40.1190.10:FF:000011">
    <property type="entry name" value="Folylpolyglutamate synthase/dihydrofolate synthase"/>
    <property type="match status" value="1"/>
</dbReference>
<dbReference type="Pfam" id="PF02875">
    <property type="entry name" value="Mur_ligase_C"/>
    <property type="match status" value="1"/>
</dbReference>
<name>A0A550JJC7_9BACT</name>
<evidence type="ECO:0000256" key="22">
    <source>
        <dbReference type="PIRNR" id="PIRNR001563"/>
    </source>
</evidence>
<comment type="catalytic activity">
    <reaction evidence="21">
        <text>7,8-dihydropteroate + L-glutamate + ATP = 7,8-dihydrofolate + ADP + phosphate + H(+)</text>
        <dbReference type="Rhea" id="RHEA:23584"/>
        <dbReference type="ChEBI" id="CHEBI:15378"/>
        <dbReference type="ChEBI" id="CHEBI:17839"/>
        <dbReference type="ChEBI" id="CHEBI:29985"/>
        <dbReference type="ChEBI" id="CHEBI:30616"/>
        <dbReference type="ChEBI" id="CHEBI:43474"/>
        <dbReference type="ChEBI" id="CHEBI:57451"/>
        <dbReference type="ChEBI" id="CHEBI:456216"/>
        <dbReference type="EC" id="6.3.2.12"/>
    </reaction>
</comment>
<dbReference type="EC" id="6.3.2.12" evidence="6"/>
<keyword evidence="12 22" id="KW-0067">ATP-binding</keyword>
<dbReference type="RefSeq" id="WP_092056146.1">
    <property type="nucleotide sequence ID" value="NZ_FOJJ01000012.1"/>
</dbReference>
<accession>A0A550JJC7</accession>
<comment type="cofactor">
    <cofactor evidence="1">
        <name>Mg(2+)</name>
        <dbReference type="ChEBI" id="CHEBI:18420"/>
    </cofactor>
</comment>
<comment type="caution">
    <text evidence="25">The sequence shown here is derived from an EMBL/GenBank/DDBJ whole genome shotgun (WGS) entry which is preliminary data.</text>
</comment>